<reference evidence="2" key="1">
    <citation type="submission" date="2016-05" db="EMBL/GenBank/DDBJ databases">
        <title>Comparative genomics of biotechnologically important yeasts.</title>
        <authorList>
            <consortium name="DOE Joint Genome Institute"/>
            <person name="Riley R."/>
            <person name="Haridas S."/>
            <person name="Wolfe K.H."/>
            <person name="Lopes M.R."/>
            <person name="Hittinger C.T."/>
            <person name="Goker M."/>
            <person name="Salamov A."/>
            <person name="Wisecaver J."/>
            <person name="Long T.M."/>
            <person name="Aerts A.L."/>
            <person name="Barry K."/>
            <person name="Choi C."/>
            <person name="Clum A."/>
            <person name="Coughlan A.Y."/>
            <person name="Deshpande S."/>
            <person name="Douglass A.P."/>
            <person name="Hanson S.J."/>
            <person name="Klenk H.-P."/>
            <person name="Labutti K."/>
            <person name="Lapidus A."/>
            <person name="Lindquist E."/>
            <person name="Lipzen A."/>
            <person name="Meier-Kolthoff J.P."/>
            <person name="Ohm R.A."/>
            <person name="Otillar R.P."/>
            <person name="Pangilinan J."/>
            <person name="Peng Y."/>
            <person name="Rokas A."/>
            <person name="Rosa C.A."/>
            <person name="Scheuner C."/>
            <person name="Sibirny A.A."/>
            <person name="Slot J.C."/>
            <person name="Stielow J.B."/>
            <person name="Sun H."/>
            <person name="Kurtzman C.P."/>
            <person name="Blackwell M."/>
            <person name="Grigoriev I.V."/>
            <person name="Jeffries T.W."/>
        </authorList>
    </citation>
    <scope>NUCLEOTIDE SEQUENCE [LARGE SCALE GENOMIC DNA]</scope>
    <source>
        <strain evidence="2">NRRL Y-2460</strain>
    </source>
</reference>
<sequence length="86" mass="10236">MADIKLEPADARSENYGDYNDLLKQEFKGKNNNNISLEDLKETNINDNIDFYKKFFDKNSKEFEKEKNKTEEDEDLKIFKSIFSKN</sequence>
<dbReference type="Proteomes" id="UP000094236">
    <property type="component" value="Unassembled WGS sequence"/>
</dbReference>
<name>A0A1E4U1P1_PACTA</name>
<keyword evidence="2" id="KW-1185">Reference proteome</keyword>
<proteinExistence type="predicted"/>
<accession>A0A1E4U1P1</accession>
<gene>
    <name evidence="1" type="ORF">PACTADRAFT_47753</name>
</gene>
<evidence type="ECO:0000313" key="1">
    <source>
        <dbReference type="EMBL" id="ODV97920.1"/>
    </source>
</evidence>
<protein>
    <submittedName>
        <fullName evidence="1">Uncharacterized protein</fullName>
    </submittedName>
</protein>
<dbReference type="EMBL" id="KV454011">
    <property type="protein sequence ID" value="ODV97920.1"/>
    <property type="molecule type" value="Genomic_DNA"/>
</dbReference>
<organism evidence="1 2">
    <name type="scientific">Pachysolen tannophilus NRRL Y-2460</name>
    <dbReference type="NCBI Taxonomy" id="669874"/>
    <lineage>
        <taxon>Eukaryota</taxon>
        <taxon>Fungi</taxon>
        <taxon>Dikarya</taxon>
        <taxon>Ascomycota</taxon>
        <taxon>Saccharomycotina</taxon>
        <taxon>Pichiomycetes</taxon>
        <taxon>Pachysolenaceae</taxon>
        <taxon>Pachysolen</taxon>
    </lineage>
</organism>
<dbReference type="AlphaFoldDB" id="A0A1E4U1P1"/>
<feature type="non-terminal residue" evidence="1">
    <location>
        <position position="86"/>
    </location>
</feature>
<evidence type="ECO:0000313" key="2">
    <source>
        <dbReference type="Proteomes" id="UP000094236"/>
    </source>
</evidence>